<keyword evidence="1" id="KW-0496">Mitochondrion</keyword>
<proteinExistence type="predicted"/>
<reference evidence="1" key="1">
    <citation type="journal article" date="2012" name="PLoS ONE">
        <title>The Mitochondrial Genome of the Lycophyte Huperzia squarrosa: The Most Archaic Form in Vascular Plants.</title>
        <authorList>
            <person name="Liu Y."/>
            <person name="Wang B."/>
            <person name="Cui P."/>
            <person name="Li L."/>
            <person name="Xue J.Y."/>
            <person name="Yu J."/>
            <person name="Qiu Y.L."/>
        </authorList>
    </citation>
    <scope>NUCLEOTIDE SEQUENCE</scope>
</reference>
<accession>H9M872</accession>
<dbReference type="AlphaFoldDB" id="H9M872"/>
<organism evidence="1">
    <name type="scientific">Phlegmariurus squarrosus</name>
    <name type="common">Rock tassel fern</name>
    <name type="synonym">Lycopodium squarrosum</name>
    <dbReference type="NCBI Taxonomy" id="73615"/>
    <lineage>
        <taxon>Eukaryota</taxon>
        <taxon>Viridiplantae</taxon>
        <taxon>Streptophyta</taxon>
        <taxon>Embryophyta</taxon>
        <taxon>Tracheophyta</taxon>
        <taxon>Lycopodiopsida</taxon>
        <taxon>Lycopodiales</taxon>
        <taxon>Lycopodiaceae</taxon>
        <taxon>Huperzioideae</taxon>
        <taxon>Phlegmariurus</taxon>
    </lineage>
</organism>
<dbReference type="EMBL" id="JQ002659">
    <property type="protein sequence ID" value="AEV55779.1"/>
    <property type="molecule type" value="Genomic_DNA"/>
</dbReference>
<name>H9M872_PHLSQ</name>
<geneLocation type="mitochondrion" evidence="1"/>
<protein>
    <submittedName>
        <fullName evidence="1">Uncharacterized protein</fullName>
    </submittedName>
</protein>
<dbReference type="RefSeq" id="YP_006234336.1">
    <property type="nucleotide sequence ID" value="NC_017755.1"/>
</dbReference>
<evidence type="ECO:0000313" key="1">
    <source>
        <dbReference type="EMBL" id="AEV55779.1"/>
    </source>
</evidence>
<dbReference type="GeneID" id="12354505"/>
<sequence>MSSRLAACGCCCNAGQGTAKTSILLRPRVTFIGFAFVGGRRKGFFVGYDLRSLGKVGVVDFCSSWDQLEALHLSHQHELCIIKAFSLVGCSSLRCCFSKYELCLKHEA</sequence>
<gene>
    <name evidence="1" type="primary">ORF108_4</name>
    <name evidence="1" type="ORF">HusqMp96</name>
</gene>